<feature type="transmembrane region" description="Helical" evidence="8">
    <location>
        <begin position="363"/>
        <end position="390"/>
    </location>
</feature>
<sequence length="425" mass="48664">MRNHRINLLPHIDWLLVFIYLILICFGWMNIYAASSSENHQELLDFSTRYGKQIIWMGLSVVIAIFFLFIESSFYEKFAAYIYLACMILLAGLFIVGKNINGATSWYAIGSFSIQPTEFAKTGTVLALARLLNERQFSFKPFKNKVKTFVIIMIPAILITLQPDPGSALVYISFILLFYREGLHSNILIVGTLAIILFVTTLVFGYIYVISGACIITAVILWYISKVRKKILRFVWPKIIGILILISGYIYSVYFLFHYVFQQRHRDRFNILLGLSDDTSDIGYNTYQSIKTISSGGFWGKGYLQGDRTQGKFVPEQDTDYIFSTIGEEWGFWGSALVVVLFMTFILRILYLAEKQKSKFSRIYGYGVACVFFFHVLINIAMVIGLFPTIGIPLPFFSYGGSSLWGFTMLLFVFIKLDASKNYEL</sequence>
<feature type="transmembrane region" description="Helical" evidence="8">
    <location>
        <begin position="149"/>
        <end position="176"/>
    </location>
</feature>
<feature type="transmembrane region" description="Helical" evidence="8">
    <location>
        <begin position="183"/>
        <end position="200"/>
    </location>
</feature>
<dbReference type="NCBIfam" id="NF037961">
    <property type="entry name" value="RodA_shape"/>
    <property type="match status" value="1"/>
</dbReference>
<dbReference type="Proteomes" id="UP000092967">
    <property type="component" value="Chromosome"/>
</dbReference>
<dbReference type="GO" id="GO:0008360">
    <property type="term" value="P:regulation of cell shape"/>
    <property type="evidence" value="ECO:0007669"/>
    <property type="project" value="UniProtKB-KW"/>
</dbReference>
<feature type="transmembrane region" description="Helical" evidence="8">
    <location>
        <begin position="12"/>
        <end position="34"/>
    </location>
</feature>
<keyword evidence="5 8" id="KW-0472">Membrane</keyword>
<evidence type="ECO:0000313" key="9">
    <source>
        <dbReference type="EMBL" id="ANW95085.1"/>
    </source>
</evidence>
<evidence type="ECO:0000256" key="6">
    <source>
        <dbReference type="ARBA" id="ARBA00032370"/>
    </source>
</evidence>
<protein>
    <recommendedName>
        <fullName evidence="7">Cell wall polymerase</fullName>
    </recommendedName>
    <alternativeName>
        <fullName evidence="6">Peptidoglycan polymerase</fullName>
    </alternativeName>
</protein>
<keyword evidence="10" id="KW-1185">Reference proteome</keyword>
<dbReference type="GO" id="GO:0005886">
    <property type="term" value="C:plasma membrane"/>
    <property type="evidence" value="ECO:0007669"/>
    <property type="project" value="TreeGrafter"/>
</dbReference>
<dbReference type="GO" id="GO:0051301">
    <property type="term" value="P:cell division"/>
    <property type="evidence" value="ECO:0007669"/>
    <property type="project" value="InterPro"/>
</dbReference>
<keyword evidence="3" id="KW-0133">Cell shape</keyword>
<evidence type="ECO:0000256" key="7">
    <source>
        <dbReference type="ARBA" id="ARBA00033270"/>
    </source>
</evidence>
<feature type="transmembrane region" description="Helical" evidence="8">
    <location>
        <begin position="330"/>
        <end position="351"/>
    </location>
</feature>
<dbReference type="GO" id="GO:0015648">
    <property type="term" value="F:lipid-linked peptidoglycan transporter activity"/>
    <property type="evidence" value="ECO:0007669"/>
    <property type="project" value="TreeGrafter"/>
</dbReference>
<evidence type="ECO:0000256" key="8">
    <source>
        <dbReference type="SAM" id="Phobius"/>
    </source>
</evidence>
<dbReference type="AlphaFoldDB" id="A0A1B1Y2T4"/>
<reference evidence="9 10" key="1">
    <citation type="submission" date="2016-02" db="EMBL/GenBank/DDBJ databases">
        <authorList>
            <person name="Wen L."/>
            <person name="He K."/>
            <person name="Yang H."/>
        </authorList>
    </citation>
    <scope>NUCLEOTIDE SEQUENCE [LARGE SCALE GENOMIC DNA]</scope>
    <source>
        <strain evidence="9 10">CZ1127</strain>
    </source>
</reference>
<evidence type="ECO:0000256" key="1">
    <source>
        <dbReference type="ARBA" id="ARBA00004141"/>
    </source>
</evidence>
<dbReference type="OrthoDB" id="9768187at2"/>
<dbReference type="InterPro" id="IPR018365">
    <property type="entry name" value="Cell_cycle_FtsW-rel_CS"/>
</dbReference>
<organism evidence="9 10">
    <name type="scientific">Wenyingzhuangia fucanilytica</name>
    <dbReference type="NCBI Taxonomy" id="1790137"/>
    <lineage>
        <taxon>Bacteria</taxon>
        <taxon>Pseudomonadati</taxon>
        <taxon>Bacteroidota</taxon>
        <taxon>Flavobacteriia</taxon>
        <taxon>Flavobacteriales</taxon>
        <taxon>Flavobacteriaceae</taxon>
        <taxon>Wenyingzhuangia</taxon>
    </lineage>
</organism>
<feature type="transmembrane region" description="Helical" evidence="8">
    <location>
        <begin position="54"/>
        <end position="71"/>
    </location>
</feature>
<keyword evidence="4 8" id="KW-1133">Transmembrane helix</keyword>
<dbReference type="STRING" id="1790137.AXE80_01685"/>
<keyword evidence="2 8" id="KW-0812">Transmembrane</keyword>
<feature type="transmembrane region" description="Helical" evidence="8">
    <location>
        <begin position="206"/>
        <end position="224"/>
    </location>
</feature>
<comment type="subcellular location">
    <subcellularLocation>
        <location evidence="1">Membrane</location>
        <topology evidence="1">Multi-pass membrane protein</topology>
    </subcellularLocation>
</comment>
<proteinExistence type="predicted"/>
<dbReference type="KEGG" id="wfu:AXE80_01685"/>
<gene>
    <name evidence="9" type="ORF">AXE80_01685</name>
</gene>
<dbReference type="PANTHER" id="PTHR30474:SF1">
    <property type="entry name" value="PEPTIDOGLYCAN GLYCOSYLTRANSFERASE MRDB"/>
    <property type="match status" value="1"/>
</dbReference>
<dbReference type="Pfam" id="PF01098">
    <property type="entry name" value="FTSW_RODA_SPOVE"/>
    <property type="match status" value="2"/>
</dbReference>
<dbReference type="RefSeq" id="WP_068824189.1">
    <property type="nucleotide sequence ID" value="NZ_CP014224.1"/>
</dbReference>
<feature type="transmembrane region" description="Helical" evidence="8">
    <location>
        <begin position="78"/>
        <end position="97"/>
    </location>
</feature>
<accession>A0A1B1Y2T4</accession>
<feature type="transmembrane region" description="Helical" evidence="8">
    <location>
        <begin position="236"/>
        <end position="257"/>
    </location>
</feature>
<evidence type="ECO:0000256" key="2">
    <source>
        <dbReference type="ARBA" id="ARBA00022692"/>
    </source>
</evidence>
<evidence type="ECO:0000256" key="4">
    <source>
        <dbReference type="ARBA" id="ARBA00022989"/>
    </source>
</evidence>
<dbReference type="PROSITE" id="PS00428">
    <property type="entry name" value="FTSW_RODA_SPOVE"/>
    <property type="match status" value="1"/>
</dbReference>
<name>A0A1B1Y2T4_9FLAO</name>
<dbReference type="EMBL" id="CP014224">
    <property type="protein sequence ID" value="ANW95085.1"/>
    <property type="molecule type" value="Genomic_DNA"/>
</dbReference>
<evidence type="ECO:0000313" key="10">
    <source>
        <dbReference type="Proteomes" id="UP000092967"/>
    </source>
</evidence>
<feature type="transmembrane region" description="Helical" evidence="8">
    <location>
        <begin position="396"/>
        <end position="415"/>
    </location>
</feature>
<dbReference type="GO" id="GO:0032153">
    <property type="term" value="C:cell division site"/>
    <property type="evidence" value="ECO:0007669"/>
    <property type="project" value="TreeGrafter"/>
</dbReference>
<evidence type="ECO:0000256" key="3">
    <source>
        <dbReference type="ARBA" id="ARBA00022960"/>
    </source>
</evidence>
<evidence type="ECO:0000256" key="5">
    <source>
        <dbReference type="ARBA" id="ARBA00023136"/>
    </source>
</evidence>
<dbReference type="InterPro" id="IPR001182">
    <property type="entry name" value="FtsW/RodA"/>
</dbReference>
<dbReference type="PANTHER" id="PTHR30474">
    <property type="entry name" value="CELL CYCLE PROTEIN"/>
    <property type="match status" value="1"/>
</dbReference>